<dbReference type="Gene3D" id="1.25.40.10">
    <property type="entry name" value="Tetratricopeptide repeat domain"/>
    <property type="match status" value="1"/>
</dbReference>
<gene>
    <name evidence="1" type="ORF">OWR29_46090</name>
</gene>
<accession>A0ABT4BHV6</accession>
<dbReference type="SMART" id="SM00028">
    <property type="entry name" value="TPR"/>
    <property type="match status" value="6"/>
</dbReference>
<evidence type="ECO:0000313" key="2">
    <source>
        <dbReference type="Proteomes" id="UP001151002"/>
    </source>
</evidence>
<dbReference type="RefSeq" id="WP_267570040.1">
    <property type="nucleotide sequence ID" value="NZ_JAPNTZ010000026.1"/>
</dbReference>
<sequence>MPRSEFTDLPDPAHADSVDSLIERLRLLKVWAGNPSYEAIKDRVNTAWAAAGRPAREMTHKPTVANCFRPGRRWLNTDLVLAVVESLHPDVGYVTQWRQALRAVAGEIEAISQVRVQDSLPLDQAGFTGRTGEMAQLRRAAQACGTVVISAIEGMAGVGKTQFAVHAGHLLLRERAADRVLFVNLRGFHPDPAQPPADPAAVLDGFLRLVGVPGHHIPHDLPGRTAAYRRRLAGTRTLVVLDNAASAEQVAPLLPMTPGCVTLVTSRRSLADLDPAVRLTVDVFTLPEAVAFVTGALPGVPVGPDPAAAARIARRCGCLPLALGLVAGHIRNTPGWTLTDHADRLDERHDARRLDDAVELALDLSYQHLPDTLRRLLRLLALHPGLEFDVDAAAALAGTDVPTARTGLDQLRADHLVQPSTPGRFTLHDLVRVYATTRAHDKDAPAVRRAALTRLFDHYMARAADKRTTPAWLDTERSNLIAVAVHAATNGWPAHTTRLARTLNRYLRGGYHTEALTLHGHALVAARHTGDRTAQAHALMSVGVAHLRQARAEAAADHLHRALSLFRQLGDRSGEARARTNLGFMDEQSGRLARAGAQYRQALTLARLTGHRRAEVFALYGLGRVDLRSGRFEPAAEHLGQALELCRQLGHRIGEASVLDSIGSLNVQLGRVALAADCHRRSVTIAREIGDQDAEAWMLNSLGDAARSAGDAVEALAHHGAARAIADQIGSPLQGARAHAGLGQVHHSLGNLAEARAHYRDALTRYAGLGLAEAAQIERRLAELELRTSRRPALSASA</sequence>
<evidence type="ECO:0000313" key="1">
    <source>
        <dbReference type="EMBL" id="MCY1145420.1"/>
    </source>
</evidence>
<comment type="caution">
    <text evidence="1">The sequence shown here is derived from an EMBL/GenBank/DDBJ whole genome shotgun (WGS) entry which is preliminary data.</text>
</comment>
<dbReference type="PANTHER" id="PTHR10098">
    <property type="entry name" value="RAPSYN-RELATED"/>
    <property type="match status" value="1"/>
</dbReference>
<dbReference type="Proteomes" id="UP001151002">
    <property type="component" value="Unassembled WGS sequence"/>
</dbReference>
<dbReference type="PRINTS" id="PR00364">
    <property type="entry name" value="DISEASERSIST"/>
</dbReference>
<dbReference type="Pfam" id="PF13424">
    <property type="entry name" value="TPR_12"/>
    <property type="match status" value="2"/>
</dbReference>
<dbReference type="Gene3D" id="3.40.50.300">
    <property type="entry name" value="P-loop containing nucleotide triphosphate hydrolases"/>
    <property type="match status" value="1"/>
</dbReference>
<dbReference type="EMBL" id="JAPNTZ010000026">
    <property type="protein sequence ID" value="MCY1145420.1"/>
    <property type="molecule type" value="Genomic_DNA"/>
</dbReference>
<dbReference type="SUPFAM" id="SSF48452">
    <property type="entry name" value="TPR-like"/>
    <property type="match status" value="2"/>
</dbReference>
<protein>
    <submittedName>
        <fullName evidence="1">Tetratricopeptide repeat protein</fullName>
    </submittedName>
</protein>
<organism evidence="1 2">
    <name type="scientific">Paractinoplanes pyxinae</name>
    <dbReference type="NCBI Taxonomy" id="2997416"/>
    <lineage>
        <taxon>Bacteria</taxon>
        <taxon>Bacillati</taxon>
        <taxon>Actinomycetota</taxon>
        <taxon>Actinomycetes</taxon>
        <taxon>Micromonosporales</taxon>
        <taxon>Micromonosporaceae</taxon>
        <taxon>Paractinoplanes</taxon>
    </lineage>
</organism>
<dbReference type="InterPro" id="IPR019734">
    <property type="entry name" value="TPR_rpt"/>
</dbReference>
<name>A0ABT4BHV6_9ACTN</name>
<dbReference type="InterPro" id="IPR027417">
    <property type="entry name" value="P-loop_NTPase"/>
</dbReference>
<keyword evidence="2" id="KW-1185">Reference proteome</keyword>
<dbReference type="InterPro" id="IPR011990">
    <property type="entry name" value="TPR-like_helical_dom_sf"/>
</dbReference>
<proteinExistence type="predicted"/>
<reference evidence="1" key="1">
    <citation type="submission" date="2022-11" db="EMBL/GenBank/DDBJ databases">
        <authorList>
            <person name="Somphong A."/>
            <person name="Phongsopitanun W."/>
        </authorList>
    </citation>
    <scope>NUCLEOTIDE SEQUENCE</scope>
    <source>
        <strain evidence="1">Pm04-4</strain>
    </source>
</reference>
<dbReference type="SUPFAM" id="SSF52540">
    <property type="entry name" value="P-loop containing nucleoside triphosphate hydrolases"/>
    <property type="match status" value="1"/>
</dbReference>
<dbReference type="PANTHER" id="PTHR10098:SF108">
    <property type="entry name" value="TETRATRICOPEPTIDE REPEAT PROTEIN 28"/>
    <property type="match status" value="1"/>
</dbReference>